<comment type="caution">
    <text evidence="3">The sequence shown here is derived from an EMBL/GenBank/DDBJ whole genome shotgun (WGS) entry which is preliminary data.</text>
</comment>
<name>A0AAU9KCQ3_9CILI</name>
<organism evidence="3 4">
    <name type="scientific">Blepharisma stoltei</name>
    <dbReference type="NCBI Taxonomy" id="1481888"/>
    <lineage>
        <taxon>Eukaryota</taxon>
        <taxon>Sar</taxon>
        <taxon>Alveolata</taxon>
        <taxon>Ciliophora</taxon>
        <taxon>Postciliodesmatophora</taxon>
        <taxon>Heterotrichea</taxon>
        <taxon>Heterotrichida</taxon>
        <taxon>Blepharismidae</taxon>
        <taxon>Blepharisma</taxon>
    </lineage>
</organism>
<dbReference type="Pfam" id="PF00887">
    <property type="entry name" value="ACBP"/>
    <property type="match status" value="1"/>
</dbReference>
<dbReference type="InterPro" id="IPR014352">
    <property type="entry name" value="FERM/acyl-CoA-bd_prot_sf"/>
</dbReference>
<dbReference type="Proteomes" id="UP001162131">
    <property type="component" value="Unassembled WGS sequence"/>
</dbReference>
<keyword evidence="4" id="KW-1185">Reference proteome</keyword>
<evidence type="ECO:0000313" key="4">
    <source>
        <dbReference type="Proteomes" id="UP001162131"/>
    </source>
</evidence>
<protein>
    <recommendedName>
        <fullName evidence="2">ACB domain-containing protein</fullName>
    </recommendedName>
</protein>
<keyword evidence="1" id="KW-0175">Coiled coil</keyword>
<evidence type="ECO:0000313" key="3">
    <source>
        <dbReference type="EMBL" id="CAG9330952.1"/>
    </source>
</evidence>
<dbReference type="InterPro" id="IPR000582">
    <property type="entry name" value="Acyl-CoA-binding_protein"/>
</dbReference>
<accession>A0AAU9KCQ3</accession>
<reference evidence="3" key="1">
    <citation type="submission" date="2021-09" db="EMBL/GenBank/DDBJ databases">
        <authorList>
            <consortium name="AG Swart"/>
            <person name="Singh M."/>
            <person name="Singh A."/>
            <person name="Seah K."/>
            <person name="Emmerich C."/>
        </authorList>
    </citation>
    <scope>NUCLEOTIDE SEQUENCE</scope>
    <source>
        <strain evidence="3">ATCC30299</strain>
    </source>
</reference>
<feature type="domain" description="ACB" evidence="2">
    <location>
        <begin position="19"/>
        <end position="98"/>
    </location>
</feature>
<dbReference type="InterPro" id="IPR035984">
    <property type="entry name" value="Acyl-CoA-binding_sf"/>
</dbReference>
<evidence type="ECO:0000256" key="1">
    <source>
        <dbReference type="SAM" id="Coils"/>
    </source>
</evidence>
<dbReference type="Gene3D" id="1.20.80.10">
    <property type="match status" value="1"/>
</dbReference>
<dbReference type="GO" id="GO:0000062">
    <property type="term" value="F:fatty-acyl-CoA binding"/>
    <property type="evidence" value="ECO:0007669"/>
    <property type="project" value="InterPro"/>
</dbReference>
<proteinExistence type="predicted"/>
<feature type="coiled-coil region" evidence="1">
    <location>
        <begin position="520"/>
        <end position="547"/>
    </location>
</feature>
<sequence>MLLSMISSSPTFGNWDLTKQFMAAQFYLSQEKPLSLSETQRMTLGALHMQATYGPCIPGILQPDMQNYNTSYKRKWEEEWKKLGCMPRVTAMRKFLDFMHNIFPNWWKHPSLYTNFELEWTRNEISYSSISASIKNIKDISREVMKTHSSLSSFEPSSKQNYTAREGSRIHKRFSGYAHPMFRISDPSISKSSIGDIQDTISSLRHNTVSQMSNLSSNNNLLSIPTLEVKEQLKPRQASPVLKGLFEKFQSKDNKSNVKKKFNFQGQENSSLTENKSGLDACIDSIEKYLNSLEEKTYDKNEGTIQTVIGKAFNNLETEVIECLLRPKLELVGGILEELESKYREELNPKSEVIAKIREKYSETVNYIFDYIEKLDWAKTEMKEHSKKTEQQWNLLRQGINSIKELKDPANYKFNLFGKSKQSVGYYTDCLYTSRQGLPQEDIDILGEIEHIIEQHESKESSYVKEIEQRDLEISHLKQIFKETQQKSYKDNIDLSNQCRIMKESIELIQGKRETDNATEGILKRQIIELKLENERLKHEKLELFELSRK</sequence>
<dbReference type="EMBL" id="CAJZBQ010000052">
    <property type="protein sequence ID" value="CAG9330952.1"/>
    <property type="molecule type" value="Genomic_DNA"/>
</dbReference>
<dbReference type="AlphaFoldDB" id="A0AAU9KCQ3"/>
<evidence type="ECO:0000259" key="2">
    <source>
        <dbReference type="Pfam" id="PF00887"/>
    </source>
</evidence>
<dbReference type="SUPFAM" id="SSF47027">
    <property type="entry name" value="Acyl-CoA binding protein"/>
    <property type="match status" value="1"/>
</dbReference>
<gene>
    <name evidence="3" type="ORF">BSTOLATCC_MIC52361</name>
</gene>